<organism evidence="2 3">
    <name type="scientific">Phyllachora maydis</name>
    <dbReference type="NCBI Taxonomy" id="1825666"/>
    <lineage>
        <taxon>Eukaryota</taxon>
        <taxon>Fungi</taxon>
        <taxon>Dikarya</taxon>
        <taxon>Ascomycota</taxon>
        <taxon>Pezizomycotina</taxon>
        <taxon>Sordariomycetes</taxon>
        <taxon>Sordariomycetidae</taxon>
        <taxon>Phyllachorales</taxon>
        <taxon>Phyllachoraceae</taxon>
        <taxon>Phyllachora</taxon>
    </lineage>
</organism>
<protein>
    <submittedName>
        <fullName evidence="2">Uncharacterized protein</fullName>
    </submittedName>
</protein>
<dbReference type="AlphaFoldDB" id="A0AAD9I4U5"/>
<feature type="compositionally biased region" description="Basic and acidic residues" evidence="1">
    <location>
        <begin position="282"/>
        <end position="297"/>
    </location>
</feature>
<sequence>MTSGSRYSVVEFCGEELDLSRSTVSHGFADSSYSVCPVPPTVLHRARENLGVNSVSSDLQQSMKKPEDGGVRREIEDVDRGYGDPKSPAPCQYDYWQSPWQNIRNQIQSELAQTGASHEEPTLYKILAYDPTMQTVNVAETTSVVPDSATPLPPAEVLLRLSNPTKFFPHFGPLQAQGFEIVSGSGDVLVFRKVRPATAEADATEEGMSSPGAGSAAAKPSVTSAFRKHVNPIDMMGFEPLEYGGTAASRFASPTGFVNYDLPPAPEPARFASGINVRREEDVFSGAKDTRQQDQGKARKSLPRRLAISAAWVGGVSYALGVVSEYFKTGGSDGKGPKGF</sequence>
<evidence type="ECO:0000313" key="2">
    <source>
        <dbReference type="EMBL" id="KAK2070535.1"/>
    </source>
</evidence>
<proteinExistence type="predicted"/>
<feature type="region of interest" description="Disordered" evidence="1">
    <location>
        <begin position="199"/>
        <end position="220"/>
    </location>
</feature>
<comment type="caution">
    <text evidence="2">The sequence shown here is derived from an EMBL/GenBank/DDBJ whole genome shotgun (WGS) entry which is preliminary data.</text>
</comment>
<name>A0AAD9I4U5_9PEZI</name>
<gene>
    <name evidence="2" type="ORF">P8C59_005020</name>
</gene>
<evidence type="ECO:0000256" key="1">
    <source>
        <dbReference type="SAM" id="MobiDB-lite"/>
    </source>
</evidence>
<accession>A0AAD9I4U5</accession>
<dbReference type="EMBL" id="JAQQPM010000004">
    <property type="protein sequence ID" value="KAK2070535.1"/>
    <property type="molecule type" value="Genomic_DNA"/>
</dbReference>
<feature type="region of interest" description="Disordered" evidence="1">
    <location>
        <begin position="282"/>
        <end position="301"/>
    </location>
</feature>
<reference evidence="2" key="1">
    <citation type="journal article" date="2023" name="Mol. Plant Microbe Interact.">
        <title>Elucidating the Obligate Nature and Biological Capacity of an Invasive Fungal Corn Pathogen.</title>
        <authorList>
            <person name="MacCready J.S."/>
            <person name="Roggenkamp E.M."/>
            <person name="Gdanetz K."/>
            <person name="Chilvers M.I."/>
        </authorList>
    </citation>
    <scope>NUCLEOTIDE SEQUENCE</scope>
    <source>
        <strain evidence="2">PM02</strain>
    </source>
</reference>
<feature type="compositionally biased region" description="Low complexity" evidence="1">
    <location>
        <begin position="209"/>
        <end position="220"/>
    </location>
</feature>
<dbReference type="Proteomes" id="UP001217918">
    <property type="component" value="Unassembled WGS sequence"/>
</dbReference>
<keyword evidence="3" id="KW-1185">Reference proteome</keyword>
<evidence type="ECO:0000313" key="3">
    <source>
        <dbReference type="Proteomes" id="UP001217918"/>
    </source>
</evidence>